<dbReference type="Pfam" id="PF02518">
    <property type="entry name" value="HATPase_c"/>
    <property type="match status" value="1"/>
</dbReference>
<keyword evidence="3" id="KW-0597">Phosphoprotein</keyword>
<keyword evidence="10" id="KW-1133">Transmembrane helix</keyword>
<keyword evidence="9" id="KW-0175">Coiled coil</keyword>
<evidence type="ECO:0000256" key="7">
    <source>
        <dbReference type="ARBA" id="ARBA00022840"/>
    </source>
</evidence>
<dbReference type="PANTHER" id="PTHR41523">
    <property type="entry name" value="TWO-COMPONENT SYSTEM SENSOR PROTEIN"/>
    <property type="match status" value="1"/>
</dbReference>
<evidence type="ECO:0000256" key="1">
    <source>
        <dbReference type="ARBA" id="ARBA00000085"/>
    </source>
</evidence>
<name>A0ABT0PMB7_9FLAO</name>
<dbReference type="PANTHER" id="PTHR41523:SF8">
    <property type="entry name" value="ETHYLENE RESPONSE SENSOR PROTEIN"/>
    <property type="match status" value="1"/>
</dbReference>
<evidence type="ECO:0000256" key="10">
    <source>
        <dbReference type="SAM" id="Phobius"/>
    </source>
</evidence>
<evidence type="ECO:0000256" key="3">
    <source>
        <dbReference type="ARBA" id="ARBA00022553"/>
    </source>
</evidence>
<dbReference type="RefSeq" id="WP_249655709.1">
    <property type="nucleotide sequence ID" value="NZ_JAMFMA010000001.1"/>
</dbReference>
<accession>A0ABT0PMB7</accession>
<dbReference type="InterPro" id="IPR003594">
    <property type="entry name" value="HATPase_dom"/>
</dbReference>
<evidence type="ECO:0000256" key="5">
    <source>
        <dbReference type="ARBA" id="ARBA00022741"/>
    </source>
</evidence>
<keyword evidence="6" id="KW-0418">Kinase</keyword>
<comment type="caution">
    <text evidence="12">The sequence shown here is derived from an EMBL/GenBank/DDBJ whole genome shotgun (WGS) entry which is preliminary data.</text>
</comment>
<dbReference type="PROSITE" id="PS50109">
    <property type="entry name" value="HIS_KIN"/>
    <property type="match status" value="1"/>
</dbReference>
<keyword evidence="13" id="KW-1185">Reference proteome</keyword>
<protein>
    <recommendedName>
        <fullName evidence="2">histidine kinase</fullName>
        <ecNumber evidence="2">2.7.13.3</ecNumber>
    </recommendedName>
</protein>
<dbReference type="InterPro" id="IPR036890">
    <property type="entry name" value="HATPase_C_sf"/>
</dbReference>
<evidence type="ECO:0000256" key="6">
    <source>
        <dbReference type="ARBA" id="ARBA00022777"/>
    </source>
</evidence>
<evidence type="ECO:0000259" key="11">
    <source>
        <dbReference type="PROSITE" id="PS50109"/>
    </source>
</evidence>
<dbReference type="SMART" id="SM00028">
    <property type="entry name" value="TPR"/>
    <property type="match status" value="4"/>
</dbReference>
<dbReference type="Gene3D" id="3.30.565.10">
    <property type="entry name" value="Histidine kinase-like ATPase, C-terminal domain"/>
    <property type="match status" value="1"/>
</dbReference>
<keyword evidence="5" id="KW-0547">Nucleotide-binding</keyword>
<keyword evidence="7" id="KW-0067">ATP-binding</keyword>
<dbReference type="SUPFAM" id="SSF55874">
    <property type="entry name" value="ATPase domain of HSP90 chaperone/DNA topoisomerase II/histidine kinase"/>
    <property type="match status" value="1"/>
</dbReference>
<keyword evidence="4" id="KW-0808">Transferase</keyword>
<evidence type="ECO:0000256" key="4">
    <source>
        <dbReference type="ARBA" id="ARBA00022679"/>
    </source>
</evidence>
<dbReference type="EC" id="2.7.13.3" evidence="2"/>
<keyword evidence="10" id="KW-0812">Transmembrane</keyword>
<comment type="catalytic activity">
    <reaction evidence="1">
        <text>ATP + protein L-histidine = ADP + protein N-phospho-L-histidine.</text>
        <dbReference type="EC" id="2.7.13.3"/>
    </reaction>
</comment>
<feature type="coiled-coil region" evidence="9">
    <location>
        <begin position="559"/>
        <end position="586"/>
    </location>
</feature>
<dbReference type="InterPro" id="IPR019734">
    <property type="entry name" value="TPR_rpt"/>
</dbReference>
<dbReference type="InterPro" id="IPR011495">
    <property type="entry name" value="Sig_transdc_His_kin_sub2_dim/P"/>
</dbReference>
<evidence type="ECO:0000313" key="12">
    <source>
        <dbReference type="EMBL" id="MCL6272522.1"/>
    </source>
</evidence>
<dbReference type="EMBL" id="JAMFMA010000001">
    <property type="protein sequence ID" value="MCL6272522.1"/>
    <property type="molecule type" value="Genomic_DNA"/>
</dbReference>
<feature type="domain" description="Histidine kinase" evidence="11">
    <location>
        <begin position="402"/>
        <end position="590"/>
    </location>
</feature>
<evidence type="ECO:0000256" key="8">
    <source>
        <dbReference type="PROSITE-ProRule" id="PRU00339"/>
    </source>
</evidence>
<sequence>MKALVVLNKIVFVLLTQLFNGCLYSQSIQISDSLGTLIQQDGITPEEKSRLLSLRAYHLQDIDSSLIFAKEALAIAQEIESPLLEAAAWEEISHVERRLGNNNTSLQASLSALAIYETLGLTEEQAASFGQLASNSISDGDYNSAITYLNKARKIYETSDTNGNQILTILNLGETFRLAGKLDSAEVYFKETLTRNELVNNDIVQGYTLGNLGMVYTSQNKFQQAKDHLNEAIKILEPINDPYSTSVYLAELGSIHKKESNLTMAEHKLLEALDMAKTAGLKEQIRDFSKSLSDLYRTSDDYEKAFAYLELNKIYQDSLLNKESIRQIEQLKAGYEIDKRETQIGLLHTINTNQRNTVIILVIGVLILLVLAFLLVRSIKTIKMANNDLALREKEKALLLKELNHRVKNNLQMISSLLNLHSRELSGHPAQEAVLTGRNRVEALSLVHSKLYLEGLETRIYLKDYIEDLVLGLFHGYGVKFKPSFDIVNVSLSIDTVIPVALIINEIVVNSLKYAYQGIPNPILNIRVKKTANILELAISDNGIGFSTQEIEKENSFGIKLITSLIEQLEGNVERISEQGTRWEMKLKAA</sequence>
<organism evidence="12 13">
    <name type="scientific">Flagellimonas spongiicola</name>
    <dbReference type="NCBI Taxonomy" id="2942208"/>
    <lineage>
        <taxon>Bacteria</taxon>
        <taxon>Pseudomonadati</taxon>
        <taxon>Bacteroidota</taxon>
        <taxon>Flavobacteriia</taxon>
        <taxon>Flavobacteriales</taxon>
        <taxon>Flavobacteriaceae</taxon>
        <taxon>Flagellimonas</taxon>
    </lineage>
</organism>
<dbReference type="Pfam" id="PF07568">
    <property type="entry name" value="HisKA_2"/>
    <property type="match status" value="1"/>
</dbReference>
<dbReference type="Proteomes" id="UP001203607">
    <property type="component" value="Unassembled WGS sequence"/>
</dbReference>
<dbReference type="InterPro" id="IPR005467">
    <property type="entry name" value="His_kinase_dom"/>
</dbReference>
<dbReference type="InterPro" id="IPR011990">
    <property type="entry name" value="TPR-like_helical_dom_sf"/>
</dbReference>
<keyword evidence="8" id="KW-0802">TPR repeat</keyword>
<dbReference type="SUPFAM" id="SSF48452">
    <property type="entry name" value="TPR-like"/>
    <property type="match status" value="2"/>
</dbReference>
<dbReference type="Gene3D" id="1.25.40.10">
    <property type="entry name" value="Tetratricopeptide repeat domain"/>
    <property type="match status" value="2"/>
</dbReference>
<feature type="repeat" description="TPR" evidence="8">
    <location>
        <begin position="206"/>
        <end position="239"/>
    </location>
</feature>
<proteinExistence type="predicted"/>
<gene>
    <name evidence="12" type="ORF">M3P19_00795</name>
</gene>
<dbReference type="Pfam" id="PF13424">
    <property type="entry name" value="TPR_12"/>
    <property type="match status" value="1"/>
</dbReference>
<evidence type="ECO:0000313" key="13">
    <source>
        <dbReference type="Proteomes" id="UP001203607"/>
    </source>
</evidence>
<reference evidence="12 13" key="1">
    <citation type="submission" date="2022-05" db="EMBL/GenBank/DDBJ databases">
        <authorList>
            <person name="Park J.-S."/>
        </authorList>
    </citation>
    <scope>NUCLEOTIDE SEQUENCE [LARGE SCALE GENOMIC DNA]</scope>
    <source>
        <strain evidence="12 13">2012CJ35-5</strain>
    </source>
</reference>
<evidence type="ECO:0000256" key="9">
    <source>
        <dbReference type="SAM" id="Coils"/>
    </source>
</evidence>
<feature type="transmembrane region" description="Helical" evidence="10">
    <location>
        <begin position="358"/>
        <end position="376"/>
    </location>
</feature>
<dbReference type="Gene3D" id="3.30.450.20">
    <property type="entry name" value="PAS domain"/>
    <property type="match status" value="1"/>
</dbReference>
<dbReference type="PROSITE" id="PS50005">
    <property type="entry name" value="TPR"/>
    <property type="match status" value="1"/>
</dbReference>
<keyword evidence="10" id="KW-0472">Membrane</keyword>
<evidence type="ECO:0000256" key="2">
    <source>
        <dbReference type="ARBA" id="ARBA00012438"/>
    </source>
</evidence>